<organism evidence="2 3">
    <name type="scientific">Legionella maceachernii</name>
    <dbReference type="NCBI Taxonomy" id="466"/>
    <lineage>
        <taxon>Bacteria</taxon>
        <taxon>Pseudomonadati</taxon>
        <taxon>Pseudomonadota</taxon>
        <taxon>Gammaproteobacteria</taxon>
        <taxon>Legionellales</taxon>
        <taxon>Legionellaceae</taxon>
        <taxon>Legionella</taxon>
    </lineage>
</organism>
<sequence length="235" mass="26452">MIKEQNRLLVMLKENKISEADYLLISAALNKKSVFTNIENSLLINPFQKIAGFRALLLGLLLMITMSLLGVVVNIYFDGSLGFFFPMGLKAAIKPNFFLLLYQNAAAVFITASLFMATALLFRKKRIRVIDFFGTVALARYPLLISLLFTMIEKYLDPSRYNEDITKGIELHLTLIGTIGNLIFLTCIIWQIITYFFALKEASGLGGKSLWLSFIIAILLSDVAGIILTRLFLYV</sequence>
<proteinExistence type="predicted"/>
<evidence type="ECO:0008006" key="4">
    <source>
        <dbReference type="Google" id="ProtNLM"/>
    </source>
</evidence>
<dbReference type="PATRIC" id="fig|466.6.peg.10"/>
<keyword evidence="1" id="KW-0812">Transmembrane</keyword>
<feature type="transmembrane region" description="Helical" evidence="1">
    <location>
        <begin position="210"/>
        <end position="233"/>
    </location>
</feature>
<dbReference type="RefSeq" id="WP_058450858.1">
    <property type="nucleotide sequence ID" value="NZ_CAAAIB010000003.1"/>
</dbReference>
<evidence type="ECO:0000313" key="3">
    <source>
        <dbReference type="Proteomes" id="UP000054908"/>
    </source>
</evidence>
<dbReference type="Proteomes" id="UP000054908">
    <property type="component" value="Unassembled WGS sequence"/>
</dbReference>
<comment type="caution">
    <text evidence="2">The sequence shown here is derived from an EMBL/GenBank/DDBJ whole genome shotgun (WGS) entry which is preliminary data.</text>
</comment>
<dbReference type="AlphaFoldDB" id="A0A0W0WI54"/>
<keyword evidence="3" id="KW-1185">Reference proteome</keyword>
<reference evidence="2 3" key="1">
    <citation type="submission" date="2015-11" db="EMBL/GenBank/DDBJ databases">
        <title>Genomic analysis of 38 Legionella species identifies large and diverse effector repertoires.</title>
        <authorList>
            <person name="Burstein D."/>
            <person name="Amaro F."/>
            <person name="Zusman T."/>
            <person name="Lifshitz Z."/>
            <person name="Cohen O."/>
            <person name="Gilbert J.A."/>
            <person name="Pupko T."/>
            <person name="Shuman H.A."/>
            <person name="Segal G."/>
        </authorList>
    </citation>
    <scope>NUCLEOTIDE SEQUENCE [LARGE SCALE GENOMIC DNA]</scope>
    <source>
        <strain evidence="2 3">PX-1-G2-E2</strain>
    </source>
</reference>
<dbReference type="EMBL" id="LNYL01000001">
    <property type="protein sequence ID" value="KTD31966.1"/>
    <property type="molecule type" value="Genomic_DNA"/>
</dbReference>
<evidence type="ECO:0000313" key="2">
    <source>
        <dbReference type="EMBL" id="KTD31966.1"/>
    </source>
</evidence>
<keyword evidence="1" id="KW-1133">Transmembrane helix</keyword>
<feature type="transmembrane region" description="Helical" evidence="1">
    <location>
        <begin position="55"/>
        <end position="77"/>
    </location>
</feature>
<keyword evidence="1" id="KW-0472">Membrane</keyword>
<accession>A0A0W0WI54</accession>
<evidence type="ECO:0000256" key="1">
    <source>
        <dbReference type="SAM" id="Phobius"/>
    </source>
</evidence>
<feature type="transmembrane region" description="Helical" evidence="1">
    <location>
        <begin position="172"/>
        <end position="198"/>
    </location>
</feature>
<feature type="transmembrane region" description="Helical" evidence="1">
    <location>
        <begin position="129"/>
        <end position="152"/>
    </location>
</feature>
<dbReference type="STRING" id="466.Lmac_0010"/>
<gene>
    <name evidence="2" type="ORF">Lmac_0010</name>
</gene>
<name>A0A0W0WI54_9GAMM</name>
<protein>
    <recommendedName>
        <fullName evidence="4">Yip1 domain protein</fullName>
    </recommendedName>
</protein>
<feature type="transmembrane region" description="Helical" evidence="1">
    <location>
        <begin position="97"/>
        <end position="122"/>
    </location>
</feature>